<keyword evidence="3 4" id="KW-0687">Ribonucleoprotein</keyword>
<accession>A0A0S2QDB4</accession>
<dbReference type="GO" id="GO:0005737">
    <property type="term" value="C:cytoplasm"/>
    <property type="evidence" value="ECO:0007669"/>
    <property type="project" value="UniProtKB-ARBA"/>
</dbReference>
<proteinExistence type="evidence at transcript level"/>
<keyword evidence="5" id="KW-0934">Plastid</keyword>
<protein>
    <submittedName>
        <fullName evidence="5">Ribosomal protein S8</fullName>
    </submittedName>
</protein>
<evidence type="ECO:0000256" key="2">
    <source>
        <dbReference type="ARBA" id="ARBA00022980"/>
    </source>
</evidence>
<keyword evidence="2 4" id="KW-0689">Ribosomal protein</keyword>
<evidence type="ECO:0000313" key="5">
    <source>
        <dbReference type="EMBL" id="ALP13666.1"/>
    </source>
</evidence>
<sequence>MDSVSDMFTRIRNAAMRKTKVLTVSATPITRGIAQALLSYRLLENVQESIEQTSRRTLYLSLATKRTSPQEIILKDIQRLSKPGSRKYCKSKAIPHAIKGIGIPIISTSKGVMTGLDAREKGLGGELLGYFV</sequence>
<keyword evidence="5" id="KW-0150">Chloroplast</keyword>
<dbReference type="Gene3D" id="3.30.1370.30">
    <property type="match status" value="1"/>
</dbReference>
<gene>
    <name evidence="5" type="primary">rps8</name>
</gene>
<evidence type="ECO:0000256" key="1">
    <source>
        <dbReference type="ARBA" id="ARBA00006471"/>
    </source>
</evidence>
<geneLocation type="chloroplast" evidence="5"/>
<name>A0A0S2QDB4_KARBR</name>
<dbReference type="InterPro" id="IPR047863">
    <property type="entry name" value="Ribosomal_uS8_CS"/>
</dbReference>
<reference evidence="5" key="1">
    <citation type="submission" date="2015-05" db="EMBL/GenBank/DDBJ databases">
        <title>The Karenia brevis plastid transcriptome reveals a 5' polyadenylation process.</title>
        <authorList>
            <person name="Cahoon A.B."/>
            <person name="Carroll H.D."/>
            <person name="Wang M.Y.-W."/>
            <person name="Newby R.J."/>
        </authorList>
    </citation>
    <scope>NUCLEOTIDE SEQUENCE</scope>
</reference>
<dbReference type="FunFam" id="3.30.1490.10:FF:000001">
    <property type="entry name" value="30S ribosomal protein S8"/>
    <property type="match status" value="1"/>
</dbReference>
<dbReference type="InterPro" id="IPR035987">
    <property type="entry name" value="Ribosomal_uS8_sf"/>
</dbReference>
<organism evidence="5">
    <name type="scientific">Karenia brevis</name>
    <name type="common">Red tide dinoflagellate</name>
    <name type="synonym">Gymnodinium breve</name>
    <dbReference type="NCBI Taxonomy" id="156230"/>
    <lineage>
        <taxon>Eukaryota</taxon>
        <taxon>Sar</taxon>
        <taxon>Alveolata</taxon>
        <taxon>Dinophyceae</taxon>
        <taxon>Gymnodiniales</taxon>
        <taxon>Kareniaceae</taxon>
        <taxon>Karenia</taxon>
    </lineage>
</organism>
<dbReference type="GO" id="GO:0005840">
    <property type="term" value="C:ribosome"/>
    <property type="evidence" value="ECO:0007669"/>
    <property type="project" value="UniProtKB-KW"/>
</dbReference>
<dbReference type="SUPFAM" id="SSF56047">
    <property type="entry name" value="Ribosomal protein S8"/>
    <property type="match status" value="1"/>
</dbReference>
<dbReference type="GO" id="GO:1990904">
    <property type="term" value="C:ribonucleoprotein complex"/>
    <property type="evidence" value="ECO:0007669"/>
    <property type="project" value="UniProtKB-KW"/>
</dbReference>
<dbReference type="GO" id="GO:0006412">
    <property type="term" value="P:translation"/>
    <property type="evidence" value="ECO:0007669"/>
    <property type="project" value="InterPro"/>
</dbReference>
<dbReference type="AlphaFoldDB" id="A0A0S2QDB4"/>
<dbReference type="GO" id="GO:0003735">
    <property type="term" value="F:structural constituent of ribosome"/>
    <property type="evidence" value="ECO:0007669"/>
    <property type="project" value="InterPro"/>
</dbReference>
<dbReference type="Gene3D" id="3.30.1490.10">
    <property type="match status" value="1"/>
</dbReference>
<dbReference type="Pfam" id="PF00410">
    <property type="entry name" value="Ribosomal_S8"/>
    <property type="match status" value="1"/>
</dbReference>
<evidence type="ECO:0000256" key="3">
    <source>
        <dbReference type="ARBA" id="ARBA00023274"/>
    </source>
</evidence>
<dbReference type="EMBL" id="KR935860">
    <property type="protein sequence ID" value="ALP13666.1"/>
    <property type="molecule type" value="mRNA"/>
</dbReference>
<comment type="similarity">
    <text evidence="1 4">Belongs to the universal ribosomal protein uS8 family.</text>
</comment>
<dbReference type="InterPro" id="IPR000630">
    <property type="entry name" value="Ribosomal_uS8"/>
</dbReference>
<evidence type="ECO:0000256" key="4">
    <source>
        <dbReference type="RuleBase" id="RU003660"/>
    </source>
</evidence>
<dbReference type="PROSITE" id="PS00053">
    <property type="entry name" value="RIBOSOMAL_S8"/>
    <property type="match status" value="1"/>
</dbReference>